<dbReference type="GO" id="GO:0006695">
    <property type="term" value="P:cholesterol biosynthetic process"/>
    <property type="evidence" value="ECO:0007669"/>
    <property type="project" value="UniProtKB-KW"/>
</dbReference>
<dbReference type="WBParaSite" id="MCU_008432-RA">
    <property type="protein sequence ID" value="MCU_008432-RA"/>
    <property type="gene ID" value="MCU_008432"/>
</dbReference>
<dbReference type="InterPro" id="IPR027417">
    <property type="entry name" value="P-loop_NTPase"/>
</dbReference>
<dbReference type="Gene3D" id="3.40.50.300">
    <property type="entry name" value="P-loop containing nucleotide triphosphate hydrolases"/>
    <property type="match status" value="1"/>
</dbReference>
<dbReference type="PANTHER" id="PTHR13101">
    <property type="entry name" value="PHOSPHOMEVALONATE KINASE"/>
    <property type="match status" value="1"/>
</dbReference>
<evidence type="ECO:0000256" key="4">
    <source>
        <dbReference type="ARBA" id="ARBA00022490"/>
    </source>
</evidence>
<keyword evidence="5" id="KW-0444">Lipid biosynthesis</keyword>
<evidence type="ECO:0000313" key="18">
    <source>
        <dbReference type="WBParaSite" id="MCU_008432-RA"/>
    </source>
</evidence>
<keyword evidence="11" id="KW-0067">ATP-binding</keyword>
<comment type="pathway">
    <text evidence="2">Isoprenoid biosynthesis; isopentenyl diphosphate biosynthesis via mevalonate pathway; isopentenyl diphosphate from (R)-mevalonate: step 2/3.</text>
</comment>
<keyword evidence="14" id="KW-0443">Lipid metabolism</keyword>
<evidence type="ECO:0000256" key="3">
    <source>
        <dbReference type="ARBA" id="ARBA00012958"/>
    </source>
</evidence>
<organism evidence="20">
    <name type="scientific">Mesocestoides corti</name>
    <name type="common">Flatworm</name>
    <dbReference type="NCBI Taxonomy" id="53468"/>
    <lineage>
        <taxon>Eukaryota</taxon>
        <taxon>Metazoa</taxon>
        <taxon>Spiralia</taxon>
        <taxon>Lophotrochozoa</taxon>
        <taxon>Platyhelminthes</taxon>
        <taxon>Cestoda</taxon>
        <taxon>Eucestoda</taxon>
        <taxon>Cyclophyllidea</taxon>
        <taxon>Mesocestoididae</taxon>
        <taxon>Mesocestoides</taxon>
    </lineage>
</organism>
<evidence type="ECO:0000256" key="8">
    <source>
        <dbReference type="ARBA" id="ARBA00022741"/>
    </source>
</evidence>
<dbReference type="Pfam" id="PF04275">
    <property type="entry name" value="P-mevalo_kinase"/>
    <property type="match status" value="1"/>
</dbReference>
<keyword evidence="15" id="KW-1207">Sterol metabolism</keyword>
<evidence type="ECO:0000256" key="12">
    <source>
        <dbReference type="ARBA" id="ARBA00022955"/>
    </source>
</evidence>
<dbReference type="UniPathway" id="UPA00057">
    <property type="reaction ID" value="UER00099"/>
</dbReference>
<evidence type="ECO:0000256" key="1">
    <source>
        <dbReference type="ARBA" id="ARBA00004514"/>
    </source>
</evidence>
<protein>
    <recommendedName>
        <fullName evidence="17">Phosphomevalonate kinase</fullName>
        <ecNumber evidence="3">2.7.4.2</ecNumber>
    </recommendedName>
</protein>
<dbReference type="PANTHER" id="PTHR13101:SF1">
    <property type="entry name" value="PHOSPHOMEVALONATE KINASE"/>
    <property type="match status" value="1"/>
</dbReference>
<dbReference type="AlphaFoldDB" id="A0A5K3FH41"/>
<evidence type="ECO:0000256" key="2">
    <source>
        <dbReference type="ARBA" id="ARBA00005017"/>
    </source>
</evidence>
<dbReference type="InterPro" id="IPR005919">
    <property type="entry name" value="Pmev_kin_anim"/>
</dbReference>
<evidence type="ECO:0000256" key="10">
    <source>
        <dbReference type="ARBA" id="ARBA00022778"/>
    </source>
</evidence>
<dbReference type="GO" id="GO:0005524">
    <property type="term" value="F:ATP binding"/>
    <property type="evidence" value="ECO:0007669"/>
    <property type="project" value="UniProtKB-KW"/>
</dbReference>
<evidence type="ECO:0000256" key="9">
    <source>
        <dbReference type="ARBA" id="ARBA00022777"/>
    </source>
</evidence>
<evidence type="ECO:0000256" key="17">
    <source>
        <dbReference type="ARBA" id="ARBA00034549"/>
    </source>
</evidence>
<keyword evidence="7" id="KW-0808">Transferase</keyword>
<keyword evidence="9" id="KW-0418">Kinase</keyword>
<accession>A0A5K3FH41</accession>
<sequence length="264" mass="29622">MVLTMETTGRSHGLSPGKDTLSQTFPGICNSQMACSASSVSSSDQTKSSQNEIENIDSLVSKWDDVRFIAISGKRKSGKDYFAKVLHDEIQEKLRLTAVIVHISEPIKRAFAEEHNLDLSELMSSSSYKERYRRQMVRWGEKLRRSDATVFCRKALQYLDEDYPVKPSVVIIADCRRPSDLEYFSSLNKSTPLLHLRVVASPATRKARGWTYSSGIDNAETECALDTASFDVLVVNESKRTLDLSLKLVKRALNGNHLRKAATI</sequence>
<evidence type="ECO:0000256" key="16">
    <source>
        <dbReference type="ARBA" id="ARBA00023221"/>
    </source>
</evidence>
<evidence type="ECO:0000256" key="5">
    <source>
        <dbReference type="ARBA" id="ARBA00022516"/>
    </source>
</evidence>
<evidence type="ECO:0000256" key="11">
    <source>
        <dbReference type="ARBA" id="ARBA00022840"/>
    </source>
</evidence>
<reference evidence="18 19" key="1">
    <citation type="submission" date="2019-11" db="UniProtKB">
        <authorList>
            <consortium name="WormBaseParasite"/>
        </authorList>
    </citation>
    <scope>IDENTIFICATION</scope>
</reference>
<dbReference type="WBParaSite" id="MCU_008432-RD">
    <property type="protein sequence ID" value="MCU_008432-RD"/>
    <property type="gene ID" value="MCU_008432"/>
</dbReference>
<dbReference type="WBParaSite" id="MCU_008432-RB">
    <property type="protein sequence ID" value="MCU_008432-RB"/>
    <property type="gene ID" value="MCU_008432"/>
</dbReference>
<keyword evidence="6" id="KW-0153">Cholesterol metabolism</keyword>
<evidence type="ECO:0000256" key="7">
    <source>
        <dbReference type="ARBA" id="ARBA00022679"/>
    </source>
</evidence>
<dbReference type="GO" id="GO:0005829">
    <property type="term" value="C:cytosol"/>
    <property type="evidence" value="ECO:0007669"/>
    <property type="project" value="UniProtKB-SubCell"/>
</dbReference>
<keyword evidence="4" id="KW-0963">Cytoplasm</keyword>
<keyword evidence="16" id="KW-0753">Steroid metabolism</keyword>
<evidence type="ECO:0000256" key="15">
    <source>
        <dbReference type="ARBA" id="ARBA00023166"/>
    </source>
</evidence>
<dbReference type="GO" id="GO:0004631">
    <property type="term" value="F:phosphomevalonate kinase activity"/>
    <property type="evidence" value="ECO:0007669"/>
    <property type="project" value="UniProtKB-EC"/>
</dbReference>
<evidence type="ECO:0000256" key="6">
    <source>
        <dbReference type="ARBA" id="ARBA00022548"/>
    </source>
</evidence>
<evidence type="ECO:0000313" key="20">
    <source>
        <dbReference type="WBParaSite" id="MCU_008432-RC"/>
    </source>
</evidence>
<dbReference type="GO" id="GO:0019287">
    <property type="term" value="P:isopentenyl diphosphate biosynthetic process, mevalonate pathway"/>
    <property type="evidence" value="ECO:0007669"/>
    <property type="project" value="UniProtKB-UniPathway"/>
</dbReference>
<proteinExistence type="predicted"/>
<keyword evidence="13" id="KW-0756">Sterol biosynthesis</keyword>
<name>A0A5K3FH41_MESCO</name>
<dbReference type="EC" id="2.7.4.2" evidence="3"/>
<evidence type="ECO:0000256" key="14">
    <source>
        <dbReference type="ARBA" id="ARBA00023098"/>
    </source>
</evidence>
<comment type="subcellular location">
    <subcellularLocation>
        <location evidence="1">Cytoplasm</location>
        <location evidence="1">Cytosol</location>
    </subcellularLocation>
</comment>
<keyword evidence="12" id="KW-0752">Steroid biosynthesis</keyword>
<dbReference type="WBParaSite" id="MCU_008432-RC">
    <property type="protein sequence ID" value="MCU_008432-RC"/>
    <property type="gene ID" value="MCU_008432"/>
</dbReference>
<evidence type="ECO:0000256" key="13">
    <source>
        <dbReference type="ARBA" id="ARBA00023011"/>
    </source>
</evidence>
<evidence type="ECO:0000313" key="19">
    <source>
        <dbReference type="WBParaSite" id="MCU_008432-RB"/>
    </source>
</evidence>
<keyword evidence="10" id="KW-0152">Cholesterol biosynthesis</keyword>
<keyword evidence="8" id="KW-0547">Nucleotide-binding</keyword>